<accession>A0A9E7MTT1</accession>
<evidence type="ECO:0000313" key="2">
    <source>
        <dbReference type="Proteomes" id="UP001056576"/>
    </source>
</evidence>
<protein>
    <submittedName>
        <fullName evidence="1">Uncharacterized protein</fullName>
    </submittedName>
</protein>
<dbReference type="Proteomes" id="UP001056576">
    <property type="component" value="Segment"/>
</dbReference>
<name>A0A9E7MTT1_9CAUD</name>
<proteinExistence type="predicted"/>
<dbReference type="EMBL" id="ON529857">
    <property type="protein sequence ID" value="USN15531.1"/>
    <property type="molecule type" value="Genomic_DNA"/>
</dbReference>
<organism evidence="1 2">
    <name type="scientific">Brevundimonas phage vB_BpoS-Kikimora</name>
    <dbReference type="NCBI Taxonomy" id="2948601"/>
    <lineage>
        <taxon>Viruses</taxon>
        <taxon>Duplodnaviria</taxon>
        <taxon>Heunggongvirae</taxon>
        <taxon>Uroviricota</taxon>
        <taxon>Caudoviricetes</taxon>
        <taxon>Jeanschmidtviridae</taxon>
        <taxon>Kikimoravirus</taxon>
        <taxon>Kikimoravirus kikimora</taxon>
    </lineage>
</organism>
<gene>
    <name evidence="1" type="ORF">KIKIMORA_04130</name>
</gene>
<sequence length="90" mass="9834">MSARKDAIKKAIADATASRRDIDSLNHEYALAHNAYVKLMTTTPTKGRVSGSDVEASRLQALATYEALLDHIRIHHDNLAHLAALKGKLT</sequence>
<keyword evidence="2" id="KW-1185">Reference proteome</keyword>
<reference evidence="1 2" key="1">
    <citation type="submission" date="2022-05" db="EMBL/GenBank/DDBJ databases">
        <authorList>
            <person name="Friedrich I."/>
            <person name="Poehlein A."/>
            <person name="Schneider D."/>
            <person name="Hertel R."/>
            <person name="Daniel R."/>
        </authorList>
    </citation>
    <scope>NUCLEOTIDE SEQUENCE [LARGE SCALE GENOMIC DNA]</scope>
</reference>
<evidence type="ECO:0000313" key="1">
    <source>
        <dbReference type="EMBL" id="USN15531.1"/>
    </source>
</evidence>